<dbReference type="InterPro" id="IPR004656">
    <property type="entry name" value="HMG_CoA_Synthase"/>
</dbReference>
<evidence type="ECO:0000259" key="5">
    <source>
        <dbReference type="Pfam" id="PF08541"/>
    </source>
</evidence>
<dbReference type="EMBL" id="DSTX01000011">
    <property type="protein sequence ID" value="HFK20919.1"/>
    <property type="molecule type" value="Genomic_DNA"/>
</dbReference>
<feature type="binding site" evidence="4">
    <location>
        <position position="248"/>
    </location>
    <ligand>
        <name>CoA</name>
        <dbReference type="ChEBI" id="CHEBI:57287"/>
        <note>ligand shared with acetoacetyl-CoA thiolase</note>
    </ligand>
</feature>
<feature type="binding site" evidence="4">
    <location>
        <position position="252"/>
    </location>
    <ligand>
        <name>(3S)-3-hydroxy-3-methylglutaryl-CoA</name>
        <dbReference type="ChEBI" id="CHEBI:43074"/>
    </ligand>
</feature>
<feature type="binding site" evidence="4">
    <location>
        <position position="275"/>
    </location>
    <ligand>
        <name>(3S)-3-hydroxy-3-methylglutaryl-CoA</name>
        <dbReference type="ChEBI" id="CHEBI:43074"/>
    </ligand>
</feature>
<protein>
    <recommendedName>
        <fullName evidence="4">Hydroxymethylglutaryl-CoA synthase</fullName>
        <shortName evidence="4">HMG-CoA synthase</shortName>
        <shortName evidence="4">HMGCS</shortName>
        <ecNumber evidence="4">2.3.3.10</ecNumber>
    </recommendedName>
</protein>
<dbReference type="NCBIfam" id="TIGR00748">
    <property type="entry name" value="HMG_CoA_syn_Arc"/>
    <property type="match status" value="1"/>
</dbReference>
<dbReference type="SUPFAM" id="SSF53901">
    <property type="entry name" value="Thiolase-like"/>
    <property type="match status" value="2"/>
</dbReference>
<evidence type="ECO:0000256" key="4">
    <source>
        <dbReference type="HAMAP-Rule" id="MF_01409"/>
    </source>
</evidence>
<evidence type="ECO:0000256" key="3">
    <source>
        <dbReference type="ARBA" id="ARBA00023315"/>
    </source>
</evidence>
<name>A0A7C3J2Q4_9CREN</name>
<feature type="binding site" evidence="4">
    <location>
        <position position="305"/>
    </location>
    <ligand>
        <name>(3S)-3-hydroxy-3-methylglutaryl-CoA</name>
        <dbReference type="ChEBI" id="CHEBI:43074"/>
    </ligand>
</feature>
<dbReference type="PANTHER" id="PTHR34069">
    <property type="entry name" value="3-OXOACYL-[ACYL-CARRIER-PROTEIN] SYNTHASE 3"/>
    <property type="match status" value="1"/>
</dbReference>
<evidence type="ECO:0000256" key="2">
    <source>
        <dbReference type="ARBA" id="ARBA00023229"/>
    </source>
</evidence>
<dbReference type="CDD" id="cd00827">
    <property type="entry name" value="init_cond_enzymes"/>
    <property type="match status" value="1"/>
</dbReference>
<comment type="subunit">
    <text evidence="4">Interacts with acetoacetyl-CoA thiolase that catalyzes the precedent step in the pathway and with a DUF35 protein. The acetoacetyl-CoA thiolase/HMG-CoA synthase complex channels the intermediate via a fused CoA-binding site, which allows for efficient coupling of the endergonic thiolase reaction with the exergonic HMGCS reaction.</text>
</comment>
<dbReference type="Pfam" id="PF08541">
    <property type="entry name" value="ACP_syn_III_C"/>
    <property type="match status" value="1"/>
</dbReference>
<comment type="caution">
    <text evidence="6">The sequence shown here is derived from an EMBL/GenBank/DDBJ whole genome shotgun (WGS) entry which is preliminary data.</text>
</comment>
<feature type="binding site" evidence="4">
    <location>
        <position position="158"/>
    </location>
    <ligand>
        <name>(3S)-3-hydroxy-3-methylglutaryl-CoA</name>
        <dbReference type="ChEBI" id="CHEBI:43074"/>
    </ligand>
</feature>
<keyword evidence="2 4" id="KW-0414">Isoprene biosynthesis</keyword>
<dbReference type="PANTHER" id="PTHR34069:SF2">
    <property type="entry name" value="BETA-KETOACYL-[ACYL-CARRIER-PROTEIN] SYNTHASE III"/>
    <property type="match status" value="1"/>
</dbReference>
<feature type="active site" description="Acyl-thioester intermediate" evidence="4">
    <location>
        <position position="117"/>
    </location>
</feature>
<comment type="catalytic activity">
    <reaction evidence="4">
        <text>acetoacetyl-CoA + acetyl-CoA + H2O = (3S)-3-hydroxy-3-methylglutaryl-CoA + CoA + H(+)</text>
        <dbReference type="Rhea" id="RHEA:10188"/>
        <dbReference type="ChEBI" id="CHEBI:15377"/>
        <dbReference type="ChEBI" id="CHEBI:15378"/>
        <dbReference type="ChEBI" id="CHEBI:43074"/>
        <dbReference type="ChEBI" id="CHEBI:57286"/>
        <dbReference type="ChEBI" id="CHEBI:57287"/>
        <dbReference type="ChEBI" id="CHEBI:57288"/>
        <dbReference type="EC" id="2.3.3.10"/>
    </reaction>
</comment>
<accession>A0A7C3J2Q4</accession>
<dbReference type="GO" id="GO:0019287">
    <property type="term" value="P:isopentenyl diphosphate biosynthetic process, mevalonate pathway"/>
    <property type="evidence" value="ECO:0007669"/>
    <property type="project" value="UniProtKB-UniRule"/>
</dbReference>
<keyword evidence="3 4" id="KW-0012">Acyltransferase</keyword>
<reference evidence="6" key="1">
    <citation type="journal article" date="2020" name="mSystems">
        <title>Genome- and Community-Level Interaction Insights into Carbon Utilization and Element Cycling Functions of Hydrothermarchaeota in Hydrothermal Sediment.</title>
        <authorList>
            <person name="Zhou Z."/>
            <person name="Liu Y."/>
            <person name="Xu W."/>
            <person name="Pan J."/>
            <person name="Luo Z.H."/>
            <person name="Li M."/>
        </authorList>
    </citation>
    <scope>NUCLEOTIDE SEQUENCE [LARGE SCALE GENOMIC DNA]</scope>
    <source>
        <strain evidence="6">SpSt-468</strain>
    </source>
</reference>
<dbReference type="Gene3D" id="3.40.47.10">
    <property type="match status" value="1"/>
</dbReference>
<gene>
    <name evidence="6" type="ORF">ENS19_06515</name>
</gene>
<comment type="function">
    <text evidence="4">Catalyzes the condensation of acetyl-CoA with acetoacetyl-CoA to form 3-hydroxy-3-methylglutaryl-CoA (HMG-CoA). Functions in the mevalonate (MVA) pathway leading to isopentenyl diphosphate (IPP), a key precursor for the biosynthesis of isoprenoid compounds that are building blocks of archaeal membrane lipids.</text>
</comment>
<evidence type="ECO:0000313" key="6">
    <source>
        <dbReference type="EMBL" id="HFK20919.1"/>
    </source>
</evidence>
<dbReference type="GO" id="GO:0003985">
    <property type="term" value="F:acetyl-CoA C-acetyltransferase activity"/>
    <property type="evidence" value="ECO:0007669"/>
    <property type="project" value="UniProtKB-UniRule"/>
</dbReference>
<feature type="binding site" evidence="4">
    <location>
        <position position="210"/>
    </location>
    <ligand>
        <name>(3S)-3-hydroxy-3-methylglutaryl-CoA</name>
        <dbReference type="ChEBI" id="CHEBI:43074"/>
    </ligand>
</feature>
<feature type="domain" description="Beta-ketoacyl-[acyl-carrier-protein] synthase III C-terminal" evidence="5">
    <location>
        <begin position="228"/>
        <end position="307"/>
    </location>
</feature>
<feature type="active site" description="Proton donor/acceptor" evidence="4">
    <location>
        <position position="243"/>
    </location>
</feature>
<comment type="pathway">
    <text evidence="4">Metabolic intermediate biosynthesis; (R)-mevalonate biosynthesis; (R)-mevalonate from acetyl-CoA: step 2/3.</text>
</comment>
<dbReference type="GO" id="GO:0004421">
    <property type="term" value="F:hydroxymethylglutaryl-CoA synthase activity"/>
    <property type="evidence" value="ECO:0007669"/>
    <property type="project" value="UniProtKB-EC"/>
</dbReference>
<keyword evidence="1 4" id="KW-0808">Transferase</keyword>
<dbReference type="HAMAP" id="MF_01409">
    <property type="entry name" value="HMG_CoA_synth_arch"/>
    <property type="match status" value="1"/>
</dbReference>
<proteinExistence type="inferred from homology"/>
<feature type="active site" description="Proton donor/acceptor" evidence="4">
    <location>
        <position position="85"/>
    </location>
</feature>
<comment type="caution">
    <text evidence="4">Lacks conserved residue(s) required for the propagation of feature annotation.</text>
</comment>
<dbReference type="InterPro" id="IPR013747">
    <property type="entry name" value="ACP_syn_III_C"/>
</dbReference>
<dbReference type="AlphaFoldDB" id="A0A7C3J2Q4"/>
<organism evidence="6">
    <name type="scientific">Candidatus Methanomethylicus mesodigestus</name>
    <dbReference type="NCBI Taxonomy" id="1867258"/>
    <lineage>
        <taxon>Archaea</taxon>
        <taxon>Thermoproteota</taxon>
        <taxon>Methanosuratincolia</taxon>
        <taxon>Candidatus Methanomethylicales</taxon>
        <taxon>Candidatus Methanomethylicaceae</taxon>
        <taxon>Candidatus Methanomethylicus</taxon>
    </lineage>
</organism>
<comment type="similarity">
    <text evidence="4">Belongs to the thiolase-like superfamily. Archaeal HMG-CoA synthase family.</text>
</comment>
<dbReference type="GO" id="GO:0044550">
    <property type="term" value="P:secondary metabolite biosynthetic process"/>
    <property type="evidence" value="ECO:0007669"/>
    <property type="project" value="TreeGrafter"/>
</dbReference>
<dbReference type="InterPro" id="IPR016039">
    <property type="entry name" value="Thiolase-like"/>
</dbReference>
<feature type="binding site" evidence="4">
    <location>
        <position position="117"/>
    </location>
    <ligand>
        <name>(3S)-3-hydroxy-3-methylglutaryl-CoA</name>
        <dbReference type="ChEBI" id="CHEBI:43074"/>
    </ligand>
</feature>
<sequence>MKPLLDVVIAGWGSYIPKYRVSVEEIARIWGKSPRHYKEELLIDEKAVTSQDEDVATISVEAAKNALKRANISPKELGAVFVGSESKPYAVKPTGTIVADAIGATPKVLAADLEFACKAGTESLQCCIGLVGSGMINYGMAIGADTAQGAPGDALEFSAGCGGTSIIVGRGDKEKEPVALLEGSLSYVTDTPDFWRRPKREYPSHAEAFTGEPAYFNHIVSAGKALMEELSLKPSDFSYAVLHQPNGKFPIRAAKQMGFTKDQIEAGLLVPFIGNLYAGSSVTGLSAVLDVAKPGERIFLASFGSGAGSDAFSFMVKDGIDNKRDRANKVRDYIKRKKNIDYATYTKFRRKILL</sequence>
<dbReference type="EC" id="2.3.3.10" evidence="4"/>
<evidence type="ECO:0000256" key="1">
    <source>
        <dbReference type="ARBA" id="ARBA00022679"/>
    </source>
</evidence>
<feature type="binding site" evidence="4">
    <location>
        <position position="243"/>
    </location>
    <ligand>
        <name>(3S)-3-hydroxy-3-methylglutaryl-CoA</name>
        <dbReference type="ChEBI" id="CHEBI:43074"/>
    </ligand>
</feature>
<dbReference type="NCBIfam" id="NF003274">
    <property type="entry name" value="PRK04262.1"/>
    <property type="match status" value="1"/>
</dbReference>